<evidence type="ECO:0000259" key="4">
    <source>
        <dbReference type="SMART" id="SM00382"/>
    </source>
</evidence>
<dbReference type="RefSeq" id="WP_054519891.1">
    <property type="nucleotide sequence ID" value="NZ_CP011564.1"/>
</dbReference>
<keyword evidence="5" id="KW-0131">Cell cycle</keyword>
<keyword evidence="5" id="KW-0132">Cell division</keyword>
<dbReference type="SMART" id="SM00382">
    <property type="entry name" value="AAA"/>
    <property type="match status" value="1"/>
</dbReference>
<reference evidence="6" key="1">
    <citation type="submission" date="2015-05" db="EMBL/GenBank/DDBJ databases">
        <title>Complete genome sequence of Halanaeroarchaeum sulfurireducens type strain M27-SA2, a sulfate-reducer haloarchaeon from marine anoxic lake Medee.</title>
        <authorList>
            <person name="Messina E."/>
            <person name="Kublanov I.V."/>
            <person name="Toshchakov S."/>
            <person name="Arcadi E."/>
            <person name="La Spada G."/>
            <person name="La Cono V."/>
            <person name="Yakimov M.M."/>
        </authorList>
    </citation>
    <scope>NUCLEOTIDE SEQUENCE [LARGE SCALE GENOMIC DNA]</scope>
    <source>
        <strain evidence="6">M27-SA2</strain>
    </source>
</reference>
<gene>
    <name evidence="5" type="ORF">HLASA_2006</name>
</gene>
<dbReference type="GO" id="GO:0006260">
    <property type="term" value="P:DNA replication"/>
    <property type="evidence" value="ECO:0007669"/>
    <property type="project" value="UniProtKB-KW"/>
</dbReference>
<dbReference type="Proteomes" id="UP000060390">
    <property type="component" value="Chromosome"/>
</dbReference>
<protein>
    <submittedName>
        <fullName evidence="5">ORC / cell division control protein 6</fullName>
    </submittedName>
</protein>
<dbReference type="GO" id="GO:0005524">
    <property type="term" value="F:ATP binding"/>
    <property type="evidence" value="ECO:0007669"/>
    <property type="project" value="UniProtKB-KW"/>
</dbReference>
<dbReference type="InterPro" id="IPR050311">
    <property type="entry name" value="ORC1/CDC6"/>
</dbReference>
<dbReference type="PANTHER" id="PTHR10763">
    <property type="entry name" value="CELL DIVISION CONTROL PROTEIN 6-RELATED"/>
    <property type="match status" value="1"/>
</dbReference>
<dbReference type="GeneID" id="26011341"/>
<name>A0A0N9MY04_9EURY</name>
<dbReference type="Pfam" id="PF13191">
    <property type="entry name" value="AAA_16"/>
    <property type="match status" value="1"/>
</dbReference>
<feature type="domain" description="AAA+ ATPase" evidence="4">
    <location>
        <begin position="39"/>
        <end position="183"/>
    </location>
</feature>
<dbReference type="SUPFAM" id="SSF52540">
    <property type="entry name" value="P-loop containing nucleoside triphosphate hydrolases"/>
    <property type="match status" value="1"/>
</dbReference>
<evidence type="ECO:0000313" key="5">
    <source>
        <dbReference type="EMBL" id="ALG82881.1"/>
    </source>
</evidence>
<organism evidence="5 6">
    <name type="scientific">Halanaeroarchaeum sulfurireducens</name>
    <dbReference type="NCBI Taxonomy" id="1604004"/>
    <lineage>
        <taxon>Archaea</taxon>
        <taxon>Methanobacteriati</taxon>
        <taxon>Methanobacteriota</taxon>
        <taxon>Stenosarchaea group</taxon>
        <taxon>Halobacteria</taxon>
        <taxon>Halobacteriales</taxon>
        <taxon>Halobacteriaceae</taxon>
        <taxon>Halanaeroarchaeum</taxon>
    </lineage>
</organism>
<dbReference type="GO" id="GO:0051301">
    <property type="term" value="P:cell division"/>
    <property type="evidence" value="ECO:0007669"/>
    <property type="project" value="UniProtKB-KW"/>
</dbReference>
<proteinExistence type="predicted"/>
<dbReference type="InterPro" id="IPR041664">
    <property type="entry name" value="AAA_16"/>
</dbReference>
<keyword evidence="3" id="KW-0067">ATP-binding</keyword>
<dbReference type="KEGG" id="hsf:HLASA_2006"/>
<evidence type="ECO:0000256" key="2">
    <source>
        <dbReference type="ARBA" id="ARBA00022741"/>
    </source>
</evidence>
<dbReference type="InterPro" id="IPR003593">
    <property type="entry name" value="AAA+_ATPase"/>
</dbReference>
<reference evidence="5 6" key="2">
    <citation type="journal article" date="2016" name="Stand. Genomic Sci.">
        <title>Complete genome sequence of 'Halanaeroarchaeum sulfurireducens' M27-SA2, a sulfur-reducing and acetate-oxidizing haloarchaeon from the deep-sea hypersaline anoxic lake Medee.</title>
        <authorList>
            <person name="Messina E."/>
            <person name="Sorokin D.Y."/>
            <person name="Kublanov I.V."/>
            <person name="Toshchakov S."/>
            <person name="Lopatina A."/>
            <person name="Arcadi E."/>
            <person name="Smedile F."/>
            <person name="La Spada G."/>
            <person name="La Cono V."/>
            <person name="Yakimov M.M."/>
        </authorList>
    </citation>
    <scope>NUCLEOTIDE SEQUENCE [LARGE SCALE GENOMIC DNA]</scope>
    <source>
        <strain evidence="5 6">M27-SA2</strain>
    </source>
</reference>
<keyword evidence="2" id="KW-0547">Nucleotide-binding</keyword>
<accession>A0A0N9MY04</accession>
<evidence type="ECO:0000256" key="1">
    <source>
        <dbReference type="ARBA" id="ARBA00022705"/>
    </source>
</evidence>
<keyword evidence="1" id="KW-0235">DNA replication</keyword>
<dbReference type="AlphaFoldDB" id="A0A0N9MY04"/>
<dbReference type="EMBL" id="CP011564">
    <property type="protein sequence ID" value="ALG82881.1"/>
    <property type="molecule type" value="Genomic_DNA"/>
</dbReference>
<dbReference type="InterPro" id="IPR027417">
    <property type="entry name" value="P-loop_NTPase"/>
</dbReference>
<dbReference type="Pfam" id="PF22703">
    <property type="entry name" value="Cdc6_lid"/>
    <property type="match status" value="1"/>
</dbReference>
<evidence type="ECO:0000313" key="6">
    <source>
        <dbReference type="Proteomes" id="UP000060390"/>
    </source>
</evidence>
<evidence type="ECO:0000256" key="3">
    <source>
        <dbReference type="ARBA" id="ARBA00022840"/>
    </source>
</evidence>
<dbReference type="PANTHER" id="PTHR10763:SF22">
    <property type="entry name" value="ORC1-TYPE DNA REPLICATION PROTEIN"/>
    <property type="match status" value="1"/>
</dbReference>
<dbReference type="STRING" id="1604004.HLASA_2006"/>
<dbReference type="Gene3D" id="3.40.50.300">
    <property type="entry name" value="P-loop containing nucleotide triphosphate hydrolases"/>
    <property type="match status" value="1"/>
</dbReference>
<sequence length="356" mass="40037">MIIDPRVFEDVYLPRELIHRESEVGQLSRAFQPALSGSAPHNTLISGPSGVGKTVLARHTLDRLEKRAPVSHAHIRCLGKSTGAILREALRQHPADVSEQFSKSTPVDGVHQLLRDTVEYPFVVILDEADNVHDHDVIERLHAVPRISVVAICHDPQSWLARMPMNGSHSFDGDRHIQLQRYGTEELADILGARANQGLAKDLVTRDQLRTIANHVAGIARFGIQSLYAAAELAVERSHETIRPADIDDSYDRALHRIRQSNLNSLPLHHHVLYELIRVAGEIPASELHDRYDNAAEQLYAGYPQTPIGKRSRRNKLTKLREYDLIEHEGPPQNRVYRVLDGELESVIEVTEIPTQ</sequence>
<dbReference type="Gene3D" id="1.10.8.60">
    <property type="match status" value="1"/>
</dbReference>
<dbReference type="InterPro" id="IPR055237">
    <property type="entry name" value="Cdc6_lid"/>
</dbReference>